<evidence type="ECO:0000313" key="2">
    <source>
        <dbReference type="EMBL" id="SNB62064.1"/>
    </source>
</evidence>
<dbReference type="GeneID" id="83626671"/>
<reference evidence="2" key="3">
    <citation type="submission" date="2017-06" db="EMBL/GenBank/DDBJ databases">
        <authorList>
            <person name="Kim H.J."/>
            <person name="Triplett B.A."/>
        </authorList>
    </citation>
    <scope>NUCLEOTIDE SEQUENCE [LARGE SCALE GENOMIC DNA]</scope>
    <source>
        <strain evidence="2">Kingella_eburonensis</strain>
    </source>
</reference>
<reference evidence="1" key="1">
    <citation type="submission" date="2017-05" db="EMBL/GenBank/DDBJ databases">
        <authorList>
            <person name="Song R."/>
            <person name="Chenine A.L."/>
            <person name="Ruprecht R.M."/>
        </authorList>
    </citation>
    <scope>NUCLEOTIDE SEQUENCE</scope>
    <source>
        <strain evidence="1">Kingella_eburonensis</strain>
    </source>
</reference>
<dbReference type="STRING" id="1522312.GCA_900177895_00368"/>
<dbReference type="AlphaFoldDB" id="A0A238TA73"/>
<sequence length="104" mass="10943">MATSAALAACSATSNTVSGSLKTVNVYRSDNSTQCGGEGVSPESMKQNLGSIQVYQMRKDHLRGVAFPSVCGGATGQINVYTINVKDQTAAEKHGFSVLKQQEE</sequence>
<gene>
    <name evidence="2" type="ORF">KEBURONENSIS_00967</name>
    <name evidence="1" type="ORF">KEBURONENSIS_01029</name>
</gene>
<accession>A0A238TA73</accession>
<name>A0A238TA73_9NEIS</name>
<proteinExistence type="predicted"/>
<evidence type="ECO:0000313" key="3">
    <source>
        <dbReference type="Proteomes" id="UP000215450"/>
    </source>
</evidence>
<dbReference type="EMBL" id="FXUV02000015">
    <property type="protein sequence ID" value="SNB62064.1"/>
    <property type="molecule type" value="Genomic_DNA"/>
</dbReference>
<evidence type="ECO:0000313" key="1">
    <source>
        <dbReference type="EMBL" id="SMQ12020.1"/>
    </source>
</evidence>
<reference evidence="3" key="2">
    <citation type="submission" date="2017-06" db="EMBL/GenBank/DDBJ databases">
        <authorList>
            <person name="Laurent S."/>
        </authorList>
    </citation>
    <scope>NUCLEOTIDE SEQUENCE [LARGE SCALE GENOMIC DNA]</scope>
</reference>
<dbReference type="OrthoDB" id="6695641at2"/>
<keyword evidence="3" id="KW-1185">Reference proteome</keyword>
<organism evidence="2 3">
    <name type="scientific">Kingella negevensis</name>
    <dbReference type="NCBI Taxonomy" id="1522312"/>
    <lineage>
        <taxon>Bacteria</taxon>
        <taxon>Pseudomonadati</taxon>
        <taxon>Pseudomonadota</taxon>
        <taxon>Betaproteobacteria</taxon>
        <taxon>Neisseriales</taxon>
        <taxon>Neisseriaceae</taxon>
        <taxon>Kingella</taxon>
    </lineage>
</organism>
<dbReference type="Proteomes" id="UP000215450">
    <property type="component" value="Unassembled WGS sequence"/>
</dbReference>
<dbReference type="EMBL" id="FXUV01000013">
    <property type="protein sequence ID" value="SMQ12020.1"/>
    <property type="molecule type" value="Genomic_DNA"/>
</dbReference>
<dbReference type="RefSeq" id="WP_032137825.1">
    <property type="nucleotide sequence ID" value="NZ_CCNJ01000066.1"/>
</dbReference>
<protein>
    <submittedName>
        <fullName evidence="2">Uncharacterized protein</fullName>
    </submittedName>
</protein>